<dbReference type="InterPro" id="IPR009061">
    <property type="entry name" value="DNA-bd_dom_put_sf"/>
</dbReference>
<keyword evidence="3" id="KW-0805">Transcription regulation</keyword>
<dbReference type="AlphaFoldDB" id="A0A3M8SZG6"/>
<dbReference type="GO" id="GO:0005737">
    <property type="term" value="C:cytoplasm"/>
    <property type="evidence" value="ECO:0007669"/>
    <property type="project" value="UniProtKB-SubCell"/>
</dbReference>
<dbReference type="SMART" id="SM00422">
    <property type="entry name" value="HTH_MERR"/>
    <property type="match status" value="1"/>
</dbReference>
<evidence type="ECO:0000313" key="9">
    <source>
        <dbReference type="EMBL" id="RNF86105.1"/>
    </source>
</evidence>
<protein>
    <submittedName>
        <fullName evidence="9">Cu(I)-responsive transcriptional regulator</fullName>
    </submittedName>
</protein>
<dbReference type="InterPro" id="IPR011789">
    <property type="entry name" value="CueR"/>
</dbReference>
<dbReference type="SUPFAM" id="SSF46955">
    <property type="entry name" value="Putative DNA-binding domain"/>
    <property type="match status" value="1"/>
</dbReference>
<feature type="region of interest" description="Disordered" evidence="7">
    <location>
        <begin position="149"/>
        <end position="169"/>
    </location>
</feature>
<organism evidence="9 10">
    <name type="scientific">Montanilutibacter psychrotolerans</name>
    <dbReference type="NCBI Taxonomy" id="1327343"/>
    <lineage>
        <taxon>Bacteria</taxon>
        <taxon>Pseudomonadati</taxon>
        <taxon>Pseudomonadota</taxon>
        <taxon>Gammaproteobacteria</taxon>
        <taxon>Lysobacterales</taxon>
        <taxon>Lysobacteraceae</taxon>
        <taxon>Montanilutibacter</taxon>
    </lineage>
</organism>
<comment type="subcellular location">
    <subcellularLocation>
        <location evidence="1">Cytoplasm</location>
    </subcellularLocation>
</comment>
<dbReference type="InterPro" id="IPR000551">
    <property type="entry name" value="MerR-type_HTH_dom"/>
</dbReference>
<evidence type="ECO:0000256" key="7">
    <source>
        <dbReference type="SAM" id="MobiDB-lite"/>
    </source>
</evidence>
<dbReference type="PROSITE" id="PS50937">
    <property type="entry name" value="HTH_MERR_2"/>
    <property type="match status" value="1"/>
</dbReference>
<dbReference type="NCBIfam" id="TIGR02044">
    <property type="entry name" value="CueR"/>
    <property type="match status" value="1"/>
</dbReference>
<proteinExistence type="predicted"/>
<dbReference type="GO" id="GO:0005507">
    <property type="term" value="F:copper ion binding"/>
    <property type="evidence" value="ECO:0007669"/>
    <property type="project" value="InterPro"/>
</dbReference>
<evidence type="ECO:0000259" key="8">
    <source>
        <dbReference type="PROSITE" id="PS50937"/>
    </source>
</evidence>
<dbReference type="PANTHER" id="PTHR30204">
    <property type="entry name" value="REDOX-CYCLING DRUG-SENSING TRANSCRIPTIONAL ACTIVATOR SOXR"/>
    <property type="match status" value="1"/>
</dbReference>
<dbReference type="InterPro" id="IPR015358">
    <property type="entry name" value="Tscrpt_reg_MerR_DNA-bd"/>
</dbReference>
<dbReference type="Pfam" id="PF09278">
    <property type="entry name" value="MerR-DNA-bind"/>
    <property type="match status" value="1"/>
</dbReference>
<dbReference type="PANTHER" id="PTHR30204:SF94">
    <property type="entry name" value="HEAVY METAL-DEPENDENT TRANSCRIPTIONAL REGULATOR HI_0293-RELATED"/>
    <property type="match status" value="1"/>
</dbReference>
<dbReference type="GO" id="GO:0045893">
    <property type="term" value="P:positive regulation of DNA-templated transcription"/>
    <property type="evidence" value="ECO:0007669"/>
    <property type="project" value="InterPro"/>
</dbReference>
<dbReference type="InterPro" id="IPR047057">
    <property type="entry name" value="MerR_fam"/>
</dbReference>
<gene>
    <name evidence="9" type="primary">cueR</name>
    <name evidence="9" type="ORF">EER27_01325</name>
</gene>
<sequence>MPRSLPRPELADARREGLHNIGQAAGLSGLSAKMIRHYETIGLIAPATRTFANYRLYSDTDLHRLRFIKRARTLGFSLEHIQTLLDLWGNPRRASAKVKALAQAHADELANKVREMQAMQRTLEDLAQHCHGDERPACPILDDLAAAPAAKAPDAPARRGPKKDPRVEA</sequence>
<dbReference type="GO" id="GO:0003677">
    <property type="term" value="F:DNA binding"/>
    <property type="evidence" value="ECO:0007669"/>
    <property type="project" value="UniProtKB-KW"/>
</dbReference>
<dbReference type="PROSITE" id="PS00552">
    <property type="entry name" value="HTH_MERR_1"/>
    <property type="match status" value="1"/>
</dbReference>
<evidence type="ECO:0000256" key="1">
    <source>
        <dbReference type="ARBA" id="ARBA00004496"/>
    </source>
</evidence>
<dbReference type="CDD" id="cd01108">
    <property type="entry name" value="HTH_CueR"/>
    <property type="match status" value="1"/>
</dbReference>
<dbReference type="Gene3D" id="1.10.1660.10">
    <property type="match status" value="1"/>
</dbReference>
<keyword evidence="4" id="KW-0238">DNA-binding</keyword>
<evidence type="ECO:0000256" key="3">
    <source>
        <dbReference type="ARBA" id="ARBA00023015"/>
    </source>
</evidence>
<evidence type="ECO:0000256" key="2">
    <source>
        <dbReference type="ARBA" id="ARBA00022490"/>
    </source>
</evidence>
<keyword evidence="10" id="KW-1185">Reference proteome</keyword>
<reference evidence="9 10" key="1">
    <citation type="submission" date="2018-11" db="EMBL/GenBank/DDBJ databases">
        <title>Lysobacter cryohumiis sp. nov., isolated from soil in the Tianshan Mountains, Xinjiang, China.</title>
        <authorList>
            <person name="Luo Y."/>
            <person name="Sheng H."/>
        </authorList>
    </citation>
    <scope>NUCLEOTIDE SEQUENCE [LARGE SCALE GENOMIC DNA]</scope>
    <source>
        <strain evidence="9 10">ZS60</strain>
    </source>
</reference>
<keyword evidence="2" id="KW-0963">Cytoplasm</keyword>
<dbReference type="EMBL" id="RIBS01000001">
    <property type="protein sequence ID" value="RNF86105.1"/>
    <property type="molecule type" value="Genomic_DNA"/>
</dbReference>
<feature type="coiled-coil region" evidence="6">
    <location>
        <begin position="102"/>
        <end position="129"/>
    </location>
</feature>
<evidence type="ECO:0000313" key="10">
    <source>
        <dbReference type="Proteomes" id="UP000267049"/>
    </source>
</evidence>
<comment type="caution">
    <text evidence="9">The sequence shown here is derived from an EMBL/GenBank/DDBJ whole genome shotgun (WGS) entry which is preliminary data.</text>
</comment>
<evidence type="ECO:0000256" key="6">
    <source>
        <dbReference type="SAM" id="Coils"/>
    </source>
</evidence>
<keyword evidence="5" id="KW-0804">Transcription</keyword>
<name>A0A3M8SZG6_9GAMM</name>
<dbReference type="Proteomes" id="UP000267049">
    <property type="component" value="Unassembled WGS sequence"/>
</dbReference>
<keyword evidence="6" id="KW-0175">Coiled coil</keyword>
<dbReference type="GO" id="GO:0003700">
    <property type="term" value="F:DNA-binding transcription factor activity"/>
    <property type="evidence" value="ECO:0007669"/>
    <property type="project" value="InterPro"/>
</dbReference>
<evidence type="ECO:0000256" key="4">
    <source>
        <dbReference type="ARBA" id="ARBA00023125"/>
    </source>
</evidence>
<feature type="domain" description="HTH merR-type" evidence="8">
    <location>
        <begin position="18"/>
        <end position="87"/>
    </location>
</feature>
<evidence type="ECO:0000256" key="5">
    <source>
        <dbReference type="ARBA" id="ARBA00023163"/>
    </source>
</evidence>
<dbReference type="PRINTS" id="PR00040">
    <property type="entry name" value="HTHMERR"/>
</dbReference>
<dbReference type="OrthoDB" id="9808480at2"/>
<accession>A0A3M8SZG6</accession>
<dbReference type="Pfam" id="PF00376">
    <property type="entry name" value="MerR"/>
    <property type="match status" value="1"/>
</dbReference>
<dbReference type="RefSeq" id="WP_123086225.1">
    <property type="nucleotide sequence ID" value="NZ_RIBS01000001.1"/>
</dbReference>